<keyword evidence="2" id="KW-1185">Reference proteome</keyword>
<reference evidence="1 2" key="1">
    <citation type="submission" date="2019-01" db="EMBL/GenBank/DDBJ databases">
        <title>Still something new to discover - new insights into E. coli phage diversity and taxonomy.</title>
        <authorList>
            <person name="Korf I.H.E."/>
            <person name="Adriaennsens E."/>
            <person name="Dreiseikelmann B."/>
            <person name="Kropinski A."/>
            <person name="Nimtz M."/>
            <person name="Meier-Kolthoff J.P."/>
            <person name="Rohde M."/>
            <person name="van Raaij M."/>
            <person name="Wittmann J."/>
        </authorList>
    </citation>
    <scope>NUCLEOTIDE SEQUENCE [LARGE SCALE GENOMIC DNA]</scope>
</reference>
<dbReference type="InterPro" id="IPR056209">
    <property type="entry name" value="SU10_adaptor"/>
</dbReference>
<accession>A0A482MSY9</accession>
<evidence type="ECO:0000313" key="2">
    <source>
        <dbReference type="Proteomes" id="UP000307461"/>
    </source>
</evidence>
<dbReference type="EMBL" id="MK373772">
    <property type="protein sequence ID" value="QBQ76629.1"/>
    <property type="molecule type" value="Genomic_DNA"/>
</dbReference>
<protein>
    <submittedName>
        <fullName evidence="1">Uncharacterized protein</fullName>
    </submittedName>
</protein>
<dbReference type="Proteomes" id="UP000307461">
    <property type="component" value="Segment"/>
</dbReference>
<proteinExistence type="predicted"/>
<dbReference type="Pfam" id="PF24175">
    <property type="entry name" value="SU10_adaptor"/>
    <property type="match status" value="1"/>
</dbReference>
<gene>
    <name evidence="1" type="ORF">PTXU04_00015</name>
</gene>
<organism evidence="1 2">
    <name type="scientific">Escherichia phage PTXU04</name>
    <dbReference type="NCBI Taxonomy" id="2508206"/>
    <lineage>
        <taxon>Viruses</taxon>
        <taxon>Duplodnaviria</taxon>
        <taxon>Heunggongvirae</taxon>
        <taxon>Uroviricota</taxon>
        <taxon>Caudoviricetes</taxon>
        <taxon>Xuquatrovirus</taxon>
        <taxon>Xuquatrovirus PTXU04</taxon>
    </lineage>
</organism>
<sequence length="220" mass="25125">MSNTLLGMSQRVARDAGYSGNIQSVAVVSGDAARIVQYVKDATTYIENLWGDWRFLWGGMLEGTVDTGETHIVPPLGHYRWDQARLMFDNHLVYPELFHNFSPYSTMLEQGYPTQFVIMPDSSIQMYPRPDKQFNFQFSWYRESVELVNDSDTPLVPARFCNTIVAYALWLYAMYDDAAELAAKSQAEYDKYLRLLEADQRPDGFPTNQSSGNFFSISAS</sequence>
<evidence type="ECO:0000313" key="1">
    <source>
        <dbReference type="EMBL" id="QBQ76629.1"/>
    </source>
</evidence>
<name>A0A482MSY9_9CAUD</name>